<reference evidence="1 2" key="1">
    <citation type="submission" date="2016-01" db="EMBL/GenBank/DDBJ databases">
        <title>Draft genome of the antarctic isolate Shewanella frigidimarina Ag06-30.</title>
        <authorList>
            <person name="Parmeciano Di Noto G."/>
            <person name="Vazquez S."/>
            <person name="Mac Cormack W."/>
            <person name="Iriarte A."/>
            <person name="Quiroga C."/>
        </authorList>
    </citation>
    <scope>NUCLEOTIDE SEQUENCE [LARGE SCALE GENOMIC DNA]</scope>
    <source>
        <strain evidence="1 2">Ag06-30</strain>
    </source>
</reference>
<comment type="caution">
    <text evidence="1">The sequence shown here is derived from an EMBL/GenBank/DDBJ whole genome shotgun (WGS) entry which is preliminary data.</text>
</comment>
<dbReference type="EMBL" id="LRDC01000033">
    <property type="protein sequence ID" value="KVX00812.1"/>
    <property type="molecule type" value="Genomic_DNA"/>
</dbReference>
<dbReference type="Proteomes" id="UP000055702">
    <property type="component" value="Unassembled WGS sequence"/>
</dbReference>
<sequence length="481" mass="54798">MSVETRTNKHIRATWDRFNGSGQMSTVTIDEVKNFAEQCGLVIESVEEVEFGSNPRIKAIQLKTDLGTALYPRKKLNEIEIYNHNIEPNQNYANFWKSVDWFSPPYITNGAISDAINNAGINAREHSHWNKRGLQSRFEPHLSSIYTLGNIIPITVQTLTESEAISKHLPIIKESILAFYSGMKVVAVAALIPIIEDILGSIIGEDSSGLDIMTKVNKSIDLACDGVTKLHINHSDWIPPEYIENSVLKVMNTRIFTLETIRYWLLNSFYEKTDNYDKHSGFNRHFFAHAKSDIWQNEHNFFRAMGLIQALAFIECFAVAESKVSIFPPEPDERAESFRLEVFACMNTQLFKKRILNQLQIDNNLPFNPTASDDGWLLRASKLSEKMNLEIIPNLRDKGWLCHSFTDPVKEGEYITVKASKGDREIKISLLYTCATGNDIYKELDKSCDFILYQGAYYHQESYAFGVMASVLPLNAWITPD</sequence>
<dbReference type="RefSeq" id="WP_059746690.1">
    <property type="nucleotide sequence ID" value="NZ_LRDC01000033.1"/>
</dbReference>
<dbReference type="AlphaFoldDB" id="A0A106BY87"/>
<accession>A0A106BY87</accession>
<protein>
    <submittedName>
        <fullName evidence="1">Uncharacterized protein</fullName>
    </submittedName>
</protein>
<gene>
    <name evidence="1" type="ORF">AWJ07_19475</name>
</gene>
<evidence type="ECO:0000313" key="2">
    <source>
        <dbReference type="Proteomes" id="UP000055702"/>
    </source>
</evidence>
<evidence type="ECO:0000313" key="1">
    <source>
        <dbReference type="EMBL" id="KVX00812.1"/>
    </source>
</evidence>
<name>A0A106BY87_SHEFR</name>
<organism evidence="1">
    <name type="scientific">Shewanella frigidimarina</name>
    <dbReference type="NCBI Taxonomy" id="56812"/>
    <lineage>
        <taxon>Bacteria</taxon>
        <taxon>Pseudomonadati</taxon>
        <taxon>Pseudomonadota</taxon>
        <taxon>Gammaproteobacteria</taxon>
        <taxon>Alteromonadales</taxon>
        <taxon>Shewanellaceae</taxon>
        <taxon>Shewanella</taxon>
    </lineage>
</organism>
<proteinExistence type="predicted"/>